<evidence type="ECO:0000256" key="1">
    <source>
        <dbReference type="SAM" id="MobiDB-lite"/>
    </source>
</evidence>
<feature type="region of interest" description="Disordered" evidence="1">
    <location>
        <begin position="203"/>
        <end position="223"/>
    </location>
</feature>
<dbReference type="EMBL" id="AMGW01000002">
    <property type="protein sequence ID" value="EXJ62830.1"/>
    <property type="molecule type" value="Genomic_DNA"/>
</dbReference>
<feature type="compositionally biased region" description="Polar residues" evidence="1">
    <location>
        <begin position="209"/>
        <end position="220"/>
    </location>
</feature>
<evidence type="ECO:0000313" key="3">
    <source>
        <dbReference type="EMBL" id="EXJ62830.1"/>
    </source>
</evidence>
<dbReference type="VEuPathDB" id="FungiDB:A1O7_03270"/>
<comment type="caution">
    <text evidence="3">The sequence shown here is derived from an EMBL/GenBank/DDBJ whole genome shotgun (WGS) entry which is preliminary data.</text>
</comment>
<dbReference type="HOGENOM" id="CLU_032922_0_0_1"/>
<protein>
    <submittedName>
        <fullName evidence="3">Uncharacterized protein</fullName>
    </submittedName>
</protein>
<gene>
    <name evidence="3" type="ORF">A1O7_03270</name>
</gene>
<dbReference type="RefSeq" id="XP_007755484.1">
    <property type="nucleotide sequence ID" value="XM_007757294.1"/>
</dbReference>
<dbReference type="InterPro" id="IPR036514">
    <property type="entry name" value="SGNH_hydro_sf"/>
</dbReference>
<evidence type="ECO:0000256" key="2">
    <source>
        <dbReference type="SAM" id="SignalP"/>
    </source>
</evidence>
<proteinExistence type="predicted"/>
<dbReference type="OrthoDB" id="10267969at2759"/>
<reference evidence="3 4" key="1">
    <citation type="submission" date="2013-03" db="EMBL/GenBank/DDBJ databases">
        <title>The Genome Sequence of Cladophialophora yegresii CBS 114405.</title>
        <authorList>
            <consortium name="The Broad Institute Genomics Platform"/>
            <person name="Cuomo C."/>
            <person name="de Hoog S."/>
            <person name="Gorbushina A."/>
            <person name="Walker B."/>
            <person name="Young S.K."/>
            <person name="Zeng Q."/>
            <person name="Gargeya S."/>
            <person name="Fitzgerald M."/>
            <person name="Haas B."/>
            <person name="Abouelleil A."/>
            <person name="Allen A.W."/>
            <person name="Alvarado L."/>
            <person name="Arachchi H.M."/>
            <person name="Berlin A.M."/>
            <person name="Chapman S.B."/>
            <person name="Gainer-Dewar J."/>
            <person name="Goldberg J."/>
            <person name="Griggs A."/>
            <person name="Gujja S."/>
            <person name="Hansen M."/>
            <person name="Howarth C."/>
            <person name="Imamovic A."/>
            <person name="Ireland A."/>
            <person name="Larimer J."/>
            <person name="McCowan C."/>
            <person name="Murphy C."/>
            <person name="Pearson M."/>
            <person name="Poon T.W."/>
            <person name="Priest M."/>
            <person name="Roberts A."/>
            <person name="Saif S."/>
            <person name="Shea T."/>
            <person name="Sisk P."/>
            <person name="Sykes S."/>
            <person name="Wortman J."/>
            <person name="Nusbaum C."/>
            <person name="Birren B."/>
        </authorList>
    </citation>
    <scope>NUCLEOTIDE SEQUENCE [LARGE SCALE GENOMIC DNA]</scope>
    <source>
        <strain evidence="3 4">CBS 114405</strain>
    </source>
</reference>
<organism evidence="3 4">
    <name type="scientific">Cladophialophora yegresii CBS 114405</name>
    <dbReference type="NCBI Taxonomy" id="1182544"/>
    <lineage>
        <taxon>Eukaryota</taxon>
        <taxon>Fungi</taxon>
        <taxon>Dikarya</taxon>
        <taxon>Ascomycota</taxon>
        <taxon>Pezizomycotina</taxon>
        <taxon>Eurotiomycetes</taxon>
        <taxon>Chaetothyriomycetidae</taxon>
        <taxon>Chaetothyriales</taxon>
        <taxon>Herpotrichiellaceae</taxon>
        <taxon>Cladophialophora</taxon>
    </lineage>
</organism>
<dbReference type="Gene3D" id="2.60.120.260">
    <property type="entry name" value="Galactose-binding domain-like"/>
    <property type="match status" value="1"/>
</dbReference>
<sequence>MRFCNAFAFSFPLVLLPLSFFLAATYLPAEKDVPLPTSSAVDFRQFWRSAVKKAMNETHVFVSPNHPYIHYVGRWVPSADQLMREAGFPGAYFEFGVTNTTSVYLAFQSYPGFGAGPGDPLDVEDNIGVTVEIDDELLLMVLHPCSIVQVAENLDPSRTYKLRVTQTAYYQGADGSFKFEGVWLDRPASEGHGRPAVGSTLGALVPQTEGPQGATQQQDSPPALRKKSLIELFTCEVDLELNRPSAQKNAAGLAEERVHTWYNRFGAELGADIALVPTTGKYFSQDWFGIKSDNRTTAPVAKYFFSYRYEGESSFSSISVNQPKEDHSWPFKAYRPAVLILQLGFTDFIEIFKGLPAQQHLDEFLNSFVKDYVKFVKTIRADAYPSDGTTANGGDDGSYSYTYNSAPSTLPIFLIAPFSAHRVLVTRKLTLAKFMADALARVVSTLHAEGDISTHLIDTAGWLDPQQDFQTPPNFRRLFRPRVDGEAWRPLTEAAKVKVASLLASHICPYIKQSGQSSVDGSAGISDSNSKSSAVAFAASGDCAFDQYDSYLGNVYVPEGVELDRALLERKFEIIKERFRLATPVRLKIEPGSLRHKWAK</sequence>
<name>W9WCW2_9EURO</name>
<evidence type="ECO:0000313" key="4">
    <source>
        <dbReference type="Proteomes" id="UP000019473"/>
    </source>
</evidence>
<dbReference type="AlphaFoldDB" id="W9WCW2"/>
<keyword evidence="4" id="KW-1185">Reference proteome</keyword>
<feature type="signal peptide" evidence="2">
    <location>
        <begin position="1"/>
        <end position="23"/>
    </location>
</feature>
<dbReference type="Gene3D" id="3.40.50.1110">
    <property type="entry name" value="SGNH hydrolase"/>
    <property type="match status" value="1"/>
</dbReference>
<dbReference type="eggNOG" id="ENOG502T51Q">
    <property type="taxonomic scope" value="Eukaryota"/>
</dbReference>
<accession>W9WCW2</accession>
<dbReference type="Proteomes" id="UP000019473">
    <property type="component" value="Unassembled WGS sequence"/>
</dbReference>
<dbReference type="GeneID" id="19177869"/>
<keyword evidence="2" id="KW-0732">Signal</keyword>
<feature type="chain" id="PRO_5004933512" evidence="2">
    <location>
        <begin position="24"/>
        <end position="600"/>
    </location>
</feature>